<name>A0A069A6E3_CLODI</name>
<dbReference type="PANTHER" id="PTHR30572">
    <property type="entry name" value="MEMBRANE COMPONENT OF TRANSPORTER-RELATED"/>
    <property type="match status" value="1"/>
</dbReference>
<keyword evidence="2" id="KW-1003">Cell membrane</keyword>
<evidence type="ECO:0000259" key="8">
    <source>
        <dbReference type="Pfam" id="PF02687"/>
    </source>
</evidence>
<dbReference type="EMBL" id="LK932351">
    <property type="protein sequence ID" value="CDS83701.1"/>
    <property type="molecule type" value="Genomic_DNA"/>
</dbReference>
<dbReference type="InterPro" id="IPR050250">
    <property type="entry name" value="Macrolide_Exporter_MacB"/>
</dbReference>
<evidence type="ECO:0000256" key="4">
    <source>
        <dbReference type="ARBA" id="ARBA00022989"/>
    </source>
</evidence>
<feature type="transmembrane region" description="Helical" evidence="7">
    <location>
        <begin position="748"/>
        <end position="772"/>
    </location>
</feature>
<gene>
    <name evidence="11" type="ORF">BN1095_550015</name>
    <name evidence="9" type="ORF">BN1096_190015</name>
    <name evidence="10" type="ORF">BN1097_170014</name>
</gene>
<feature type="transmembrane region" description="Helical" evidence="7">
    <location>
        <begin position="450"/>
        <end position="468"/>
    </location>
</feature>
<accession>A0A069A6E3</accession>
<comment type="subcellular location">
    <subcellularLocation>
        <location evidence="1">Cell membrane</location>
        <topology evidence="1">Multi-pass membrane protein</topology>
    </subcellularLocation>
</comment>
<feature type="transmembrane region" description="Helical" evidence="7">
    <location>
        <begin position="379"/>
        <end position="404"/>
    </location>
</feature>
<dbReference type="GO" id="GO:0005886">
    <property type="term" value="C:plasma membrane"/>
    <property type="evidence" value="ECO:0007669"/>
    <property type="project" value="UniProtKB-SubCell"/>
</dbReference>
<protein>
    <submittedName>
        <fullName evidence="10">ABC-type transport system, permease</fullName>
    </submittedName>
</protein>
<dbReference type="PANTHER" id="PTHR30572:SF4">
    <property type="entry name" value="ABC TRANSPORTER PERMEASE YTRF"/>
    <property type="match status" value="1"/>
</dbReference>
<dbReference type="EMBL" id="LK932468">
    <property type="protein sequence ID" value="CDS83607.1"/>
    <property type="molecule type" value="Genomic_DNA"/>
</dbReference>
<feature type="transmembrane region" description="Helical" evidence="7">
    <location>
        <begin position="21"/>
        <end position="43"/>
    </location>
</feature>
<dbReference type="InterPro" id="IPR003838">
    <property type="entry name" value="ABC3_permease_C"/>
</dbReference>
<evidence type="ECO:0000256" key="7">
    <source>
        <dbReference type="SAM" id="Phobius"/>
    </source>
</evidence>
<evidence type="ECO:0000256" key="5">
    <source>
        <dbReference type="ARBA" id="ARBA00023136"/>
    </source>
</evidence>
<feature type="domain" description="ABC3 transporter permease C-terminal" evidence="8">
    <location>
        <begin position="276"/>
        <end position="408"/>
    </location>
</feature>
<organism evidence="10">
    <name type="scientific">Clostridioides difficile</name>
    <name type="common">Peptoclostridium difficile</name>
    <dbReference type="NCBI Taxonomy" id="1496"/>
    <lineage>
        <taxon>Bacteria</taxon>
        <taxon>Bacillati</taxon>
        <taxon>Bacillota</taxon>
        <taxon>Clostridia</taxon>
        <taxon>Peptostreptococcales</taxon>
        <taxon>Peptostreptococcaceae</taxon>
        <taxon>Clostridioides</taxon>
    </lineage>
</organism>
<dbReference type="EMBL" id="LK933238">
    <property type="protein sequence ID" value="CDT53255.1"/>
    <property type="molecule type" value="Genomic_DNA"/>
</dbReference>
<evidence type="ECO:0000256" key="1">
    <source>
        <dbReference type="ARBA" id="ARBA00004651"/>
    </source>
</evidence>
<evidence type="ECO:0000256" key="3">
    <source>
        <dbReference type="ARBA" id="ARBA00022692"/>
    </source>
</evidence>
<proteinExistence type="inferred from homology"/>
<feature type="transmembrane region" description="Helical" evidence="7">
    <location>
        <begin position="694"/>
        <end position="712"/>
    </location>
</feature>
<sequence>MKNYLSLSIKELKSQKLMTTFIIIAIVLSTIMTTVVGQSIGILQNLRIEQARSFNGDRHVSFHQLTKNQVDDIKKDDRVYQAGTSITIGSSKIKDSGISVLVKEYDKTGLSNYPKLMKLKSGHLPKDKNEIALDENTLKLMGIKPRLGVTIPMNLDISLLNDTIPPYNYTANFKLSGILEDDYTGYVSGIVNGIVGKGTSENLLPKRYILSSLDFKIKQQEKFQEIVNQLAKKINLSHNSIQYNWIYLNALKIQFEKDENSSNSDGISMIILVSLFVALLVLLASGLVIYNILKISVTKKIKEYGCLRAIGAEPNQIYKIVILQILILCTVAIPIGAVIGIISSKGITGMVTNILNPDILLANDNKEITELIHKNTTAYMFPLVLSTNVSLIFSFISALPSAIYASHVSPKIAMVGSTTKIKRKIKREKTIKNFERHLAWLNLKRNKGRTIITILSLFMSITVFVALSEFSNVLDVSRSVSNLKEGDFSLTNELSGFDKSTLDKIAKMKNVNRTSFIKYSEYKQGEIDTDINFENSGEMLKIIGIDEQTLKDLMPSITNSILEDFKNGSICFIKNPIAISTPGVKTRHTNLKPKDSITINKKQLDIYSTVDKMFFLQGNGWINGVDVIVYDSVYNTLTNKNKFNQINIYAKDKSKLEQIRLSIEQICENNPGSHWISYIESDKQLKESFKQIEFLAWAVILFVGLIGTLNIINTTHTNINTRTNEIGVKRAIGMSNSSLYKMFLWEGVYYGIFAAIFGSIAGYASAIIINMATIEKFDFTNIPITSILQATIISVLACIIATLIPLRKVKKMNIIDCIDINL</sequence>
<evidence type="ECO:0000313" key="9">
    <source>
        <dbReference type="EMBL" id="CDS83607.1"/>
    </source>
</evidence>
<evidence type="ECO:0000313" key="11">
    <source>
        <dbReference type="EMBL" id="CDT53255.1"/>
    </source>
</evidence>
<keyword evidence="5 7" id="KW-0472">Membrane</keyword>
<keyword evidence="3 7" id="KW-0812">Transmembrane</keyword>
<dbReference type="RefSeq" id="WP_021390031.1">
    <property type="nucleotide sequence ID" value="NZ_BBYB01000040.1"/>
</dbReference>
<feature type="transmembrane region" description="Helical" evidence="7">
    <location>
        <begin position="267"/>
        <end position="293"/>
    </location>
</feature>
<dbReference type="Pfam" id="PF02687">
    <property type="entry name" value="FtsX"/>
    <property type="match status" value="2"/>
</dbReference>
<comment type="similarity">
    <text evidence="6">Belongs to the ABC-4 integral membrane protein family.</text>
</comment>
<keyword evidence="4 7" id="KW-1133">Transmembrane helix</keyword>
<dbReference type="GO" id="GO:0022857">
    <property type="term" value="F:transmembrane transporter activity"/>
    <property type="evidence" value="ECO:0007669"/>
    <property type="project" value="TreeGrafter"/>
</dbReference>
<dbReference type="AlphaFoldDB" id="A0A069A6E3"/>
<evidence type="ECO:0000313" key="10">
    <source>
        <dbReference type="EMBL" id="CDS83701.1"/>
    </source>
</evidence>
<reference evidence="10" key="1">
    <citation type="submission" date="2014-07" db="EMBL/GenBank/DDBJ databases">
        <authorList>
            <person name="Monot Marc"/>
        </authorList>
    </citation>
    <scope>NUCLEOTIDE SEQUENCE</scope>
    <source>
        <strain evidence="11">7032989</strain>
        <strain evidence="10">7032994</strain>
    </source>
</reference>
<evidence type="ECO:0000256" key="6">
    <source>
        <dbReference type="ARBA" id="ARBA00038076"/>
    </source>
</evidence>
<feature type="domain" description="ABC3 transporter permease C-terminal" evidence="8">
    <location>
        <begin position="698"/>
        <end position="814"/>
    </location>
</feature>
<evidence type="ECO:0000256" key="2">
    <source>
        <dbReference type="ARBA" id="ARBA00022475"/>
    </source>
</evidence>
<feature type="transmembrane region" description="Helical" evidence="7">
    <location>
        <begin position="784"/>
        <end position="806"/>
    </location>
</feature>
<feature type="transmembrane region" description="Helical" evidence="7">
    <location>
        <begin position="317"/>
        <end position="342"/>
    </location>
</feature>